<feature type="region of interest" description="Disordered" evidence="1">
    <location>
        <begin position="1"/>
        <end position="20"/>
    </location>
</feature>
<accession>A0A9D2QY88</accession>
<comment type="caution">
    <text evidence="2">The sequence shown here is derived from an EMBL/GenBank/DDBJ whole genome shotgun (WGS) entry which is preliminary data.</text>
</comment>
<dbReference type="AlphaFoldDB" id="A0A9D2QY88"/>
<dbReference type="EMBL" id="DWUY01000324">
    <property type="protein sequence ID" value="HJD30258.1"/>
    <property type="molecule type" value="Genomic_DNA"/>
</dbReference>
<sequence length="81" mass="9646">MMLEEMLKDEREAGRNEGLKIGRLEGEEHEERAMELVSVLMNQERYEDLKRCLEDRAFREELLEQLGIKGKEKRGSYTEDK</sequence>
<proteinExistence type="predicted"/>
<gene>
    <name evidence="2" type="ORF">H9914_14890</name>
</gene>
<reference evidence="2" key="1">
    <citation type="journal article" date="2021" name="PeerJ">
        <title>Extensive microbial diversity within the chicken gut microbiome revealed by metagenomics and culture.</title>
        <authorList>
            <person name="Gilroy R."/>
            <person name="Ravi A."/>
            <person name="Getino M."/>
            <person name="Pursley I."/>
            <person name="Horton D.L."/>
            <person name="Alikhan N.F."/>
            <person name="Baker D."/>
            <person name="Gharbi K."/>
            <person name="Hall N."/>
            <person name="Watson M."/>
            <person name="Adriaenssens E.M."/>
            <person name="Foster-Nyarko E."/>
            <person name="Jarju S."/>
            <person name="Secka A."/>
            <person name="Antonio M."/>
            <person name="Oren A."/>
            <person name="Chaudhuri R.R."/>
            <person name="La Ragione R."/>
            <person name="Hildebrand F."/>
            <person name="Pallen M.J."/>
        </authorList>
    </citation>
    <scope>NUCLEOTIDE SEQUENCE</scope>
    <source>
        <strain evidence="2">ChiBcec6-4105</strain>
    </source>
</reference>
<evidence type="ECO:0000313" key="2">
    <source>
        <dbReference type="EMBL" id="HJD30258.1"/>
    </source>
</evidence>
<organism evidence="2 3">
    <name type="scientific">Candidatus Blautia avicola</name>
    <dbReference type="NCBI Taxonomy" id="2838483"/>
    <lineage>
        <taxon>Bacteria</taxon>
        <taxon>Bacillati</taxon>
        <taxon>Bacillota</taxon>
        <taxon>Clostridia</taxon>
        <taxon>Lachnospirales</taxon>
        <taxon>Lachnospiraceae</taxon>
        <taxon>Blautia</taxon>
    </lineage>
</organism>
<evidence type="ECO:0000256" key="1">
    <source>
        <dbReference type="SAM" id="MobiDB-lite"/>
    </source>
</evidence>
<evidence type="ECO:0000313" key="3">
    <source>
        <dbReference type="Proteomes" id="UP000823892"/>
    </source>
</evidence>
<name>A0A9D2QY88_9FIRM</name>
<protein>
    <submittedName>
        <fullName evidence="2">Uncharacterized protein</fullName>
    </submittedName>
</protein>
<reference evidence="2" key="2">
    <citation type="submission" date="2021-04" db="EMBL/GenBank/DDBJ databases">
        <authorList>
            <person name="Gilroy R."/>
        </authorList>
    </citation>
    <scope>NUCLEOTIDE SEQUENCE</scope>
    <source>
        <strain evidence="2">ChiBcec6-4105</strain>
    </source>
</reference>
<dbReference type="Proteomes" id="UP000823892">
    <property type="component" value="Unassembled WGS sequence"/>
</dbReference>